<dbReference type="STRING" id="112903.SAMN04490178_108164"/>
<dbReference type="EMBL" id="FODY01000008">
    <property type="protein sequence ID" value="SEP01467.1"/>
    <property type="molecule type" value="Genomic_DNA"/>
</dbReference>
<keyword evidence="3" id="KW-1185">Reference proteome</keyword>
<gene>
    <name evidence="2" type="ORF">SAMN04490178_108164</name>
</gene>
<accession>A0A1H8UEK9</accession>
<dbReference type="OrthoDB" id="9769774at2"/>
<evidence type="ECO:0000313" key="3">
    <source>
        <dbReference type="Proteomes" id="UP000198847"/>
    </source>
</evidence>
<feature type="domain" description="DUF1858" evidence="1">
    <location>
        <begin position="2"/>
        <end position="61"/>
    </location>
</feature>
<dbReference type="SUPFAM" id="SSF140683">
    <property type="entry name" value="SP0561-like"/>
    <property type="match status" value="1"/>
</dbReference>
<reference evidence="2 3" key="1">
    <citation type="submission" date="2016-10" db="EMBL/GenBank/DDBJ databases">
        <authorList>
            <person name="de Groot N.N."/>
        </authorList>
    </citation>
    <scope>NUCLEOTIDE SEQUENCE [LARGE SCALE GENOMIC DNA]</scope>
    <source>
        <strain evidence="2 3">DSM 13305</strain>
    </source>
</reference>
<dbReference type="Gene3D" id="1.10.3910.10">
    <property type="entry name" value="SP0561-like"/>
    <property type="match status" value="1"/>
</dbReference>
<proteinExistence type="predicted"/>
<protein>
    <recommendedName>
        <fullName evidence="1">DUF1858 domain-containing protein</fullName>
    </recommendedName>
</protein>
<evidence type="ECO:0000259" key="1">
    <source>
        <dbReference type="Pfam" id="PF08984"/>
    </source>
</evidence>
<dbReference type="Proteomes" id="UP000198847">
    <property type="component" value="Unassembled WGS sequence"/>
</dbReference>
<name>A0A1H8UEK9_9FIRM</name>
<dbReference type="InterPro" id="IPR015077">
    <property type="entry name" value="DUF1858"/>
</dbReference>
<evidence type="ECO:0000313" key="2">
    <source>
        <dbReference type="EMBL" id="SEP01467.1"/>
    </source>
</evidence>
<dbReference type="AlphaFoldDB" id="A0A1H8UEK9"/>
<dbReference type="Pfam" id="PF08984">
    <property type="entry name" value="DUF1858"/>
    <property type="match status" value="1"/>
</dbReference>
<sequence>MITEDDKIADVLNQYPILKEHLLQRSPKFANLNNPIIFNTVGKFARIKDVAKNTGEDLTEFLDFLNQHKD</sequence>
<organism evidence="2 3">
    <name type="scientific">Propionispora vibrioides</name>
    <dbReference type="NCBI Taxonomy" id="112903"/>
    <lineage>
        <taxon>Bacteria</taxon>
        <taxon>Bacillati</taxon>
        <taxon>Bacillota</taxon>
        <taxon>Negativicutes</taxon>
        <taxon>Selenomonadales</taxon>
        <taxon>Sporomusaceae</taxon>
        <taxon>Propionispora</taxon>
    </lineage>
</organism>
<dbReference type="InterPro" id="IPR038062">
    <property type="entry name" value="ScdA-like_N_sf"/>
</dbReference>
<dbReference type="RefSeq" id="WP_091745974.1">
    <property type="nucleotide sequence ID" value="NZ_FODY01000008.1"/>
</dbReference>